<accession>A0A3M7CBJ1</accession>
<dbReference type="InterPro" id="IPR013088">
    <property type="entry name" value="Znf_NHR/GATA"/>
</dbReference>
<dbReference type="PANTHER" id="PTHR10071">
    <property type="entry name" value="TRANSCRIPTION FACTOR GATA FAMILY MEMBER"/>
    <property type="match status" value="1"/>
</dbReference>
<feature type="region of interest" description="Disordered" evidence="9">
    <location>
        <begin position="309"/>
        <end position="473"/>
    </location>
</feature>
<dbReference type="GO" id="GO:0000978">
    <property type="term" value="F:RNA polymerase II cis-regulatory region sequence-specific DNA binding"/>
    <property type="evidence" value="ECO:0007669"/>
    <property type="project" value="TreeGrafter"/>
</dbReference>
<dbReference type="Pfam" id="PF00320">
    <property type="entry name" value="GATA"/>
    <property type="match status" value="2"/>
</dbReference>
<dbReference type="PRINTS" id="PR00619">
    <property type="entry name" value="GATAZNFINGER"/>
</dbReference>
<dbReference type="OrthoDB" id="515401at2759"/>
<keyword evidence="7" id="KW-0539">Nucleus</keyword>
<dbReference type="Proteomes" id="UP000270230">
    <property type="component" value="Unassembled WGS sequence"/>
</dbReference>
<dbReference type="InterPro" id="IPR039355">
    <property type="entry name" value="Transcription_factor_GATA"/>
</dbReference>
<feature type="compositionally biased region" description="Pro residues" evidence="9">
    <location>
        <begin position="365"/>
        <end position="378"/>
    </location>
</feature>
<keyword evidence="4" id="KW-0862">Zinc</keyword>
<evidence type="ECO:0000256" key="6">
    <source>
        <dbReference type="ARBA" id="ARBA00023163"/>
    </source>
</evidence>
<gene>
    <name evidence="11" type="ORF">D0865_07540</name>
</gene>
<dbReference type="GO" id="GO:0045944">
    <property type="term" value="P:positive regulation of transcription by RNA polymerase II"/>
    <property type="evidence" value="ECO:0007669"/>
    <property type="project" value="TreeGrafter"/>
</dbReference>
<keyword evidence="2" id="KW-0479">Metal-binding</keyword>
<dbReference type="Gene3D" id="3.30.50.10">
    <property type="entry name" value="Erythroid Transcription Factor GATA-1, subunit A"/>
    <property type="match status" value="2"/>
</dbReference>
<keyword evidence="5" id="KW-0805">Transcription regulation</keyword>
<evidence type="ECO:0000256" key="2">
    <source>
        <dbReference type="ARBA" id="ARBA00022723"/>
    </source>
</evidence>
<dbReference type="PROSITE" id="PS00344">
    <property type="entry name" value="GATA_ZN_FINGER_1"/>
    <property type="match status" value="2"/>
</dbReference>
<evidence type="ECO:0000313" key="11">
    <source>
        <dbReference type="EMBL" id="RMY49344.1"/>
    </source>
</evidence>
<evidence type="ECO:0000256" key="1">
    <source>
        <dbReference type="ARBA" id="ARBA00004123"/>
    </source>
</evidence>
<dbReference type="InterPro" id="IPR000679">
    <property type="entry name" value="Znf_GATA"/>
</dbReference>
<feature type="region of interest" description="Disordered" evidence="9">
    <location>
        <begin position="159"/>
        <end position="182"/>
    </location>
</feature>
<protein>
    <recommendedName>
        <fullName evidence="10">GATA-type domain-containing protein</fullName>
    </recommendedName>
</protein>
<feature type="compositionally biased region" description="Low complexity" evidence="9">
    <location>
        <begin position="426"/>
        <end position="443"/>
    </location>
</feature>
<evidence type="ECO:0000256" key="9">
    <source>
        <dbReference type="SAM" id="MobiDB-lite"/>
    </source>
</evidence>
<name>A0A3M7CBJ1_HORWE</name>
<comment type="caution">
    <text evidence="11">The sequence shown here is derived from an EMBL/GenBank/DDBJ whole genome shotgun (WGS) entry which is preliminary data.</text>
</comment>
<feature type="domain" description="GATA-type" evidence="10">
    <location>
        <begin position="248"/>
        <end position="301"/>
    </location>
</feature>
<dbReference type="GO" id="GO:0008270">
    <property type="term" value="F:zinc ion binding"/>
    <property type="evidence" value="ECO:0007669"/>
    <property type="project" value="UniProtKB-KW"/>
</dbReference>
<dbReference type="GO" id="GO:0000981">
    <property type="term" value="F:DNA-binding transcription factor activity, RNA polymerase II-specific"/>
    <property type="evidence" value="ECO:0007669"/>
    <property type="project" value="TreeGrafter"/>
</dbReference>
<dbReference type="PROSITE" id="PS50114">
    <property type="entry name" value="GATA_ZN_FINGER_2"/>
    <property type="match status" value="2"/>
</dbReference>
<feature type="region of interest" description="Disordered" evidence="9">
    <location>
        <begin position="26"/>
        <end position="120"/>
    </location>
</feature>
<evidence type="ECO:0000256" key="4">
    <source>
        <dbReference type="ARBA" id="ARBA00022833"/>
    </source>
</evidence>
<feature type="compositionally biased region" description="Polar residues" evidence="9">
    <location>
        <begin position="94"/>
        <end position="109"/>
    </location>
</feature>
<dbReference type="EMBL" id="QWIN01000599">
    <property type="protein sequence ID" value="RMY49344.1"/>
    <property type="molecule type" value="Genomic_DNA"/>
</dbReference>
<dbReference type="VEuPathDB" id="FungiDB:BTJ68_09795"/>
<dbReference type="PANTHER" id="PTHR10071:SF335">
    <property type="entry name" value="IRON-SENSING TRANSCRIPTIONAL REPRESSOR-RELATED"/>
    <property type="match status" value="1"/>
</dbReference>
<evidence type="ECO:0000256" key="5">
    <source>
        <dbReference type="ARBA" id="ARBA00023015"/>
    </source>
</evidence>
<dbReference type="AlphaFoldDB" id="A0A3M7CBJ1"/>
<dbReference type="GO" id="GO:0000122">
    <property type="term" value="P:negative regulation of transcription by RNA polymerase II"/>
    <property type="evidence" value="ECO:0007669"/>
    <property type="project" value="TreeGrafter"/>
</dbReference>
<reference evidence="11 12" key="1">
    <citation type="journal article" date="2018" name="BMC Genomics">
        <title>Genomic evidence for intraspecific hybridization in a clonal and extremely halotolerant yeast.</title>
        <authorList>
            <person name="Gostincar C."/>
            <person name="Stajich J.E."/>
            <person name="Zupancic J."/>
            <person name="Zalar P."/>
            <person name="Gunde-Cimerman N."/>
        </authorList>
    </citation>
    <scope>NUCLEOTIDE SEQUENCE [LARGE SCALE GENOMIC DNA]</scope>
    <source>
        <strain evidence="11 12">EXF-151</strain>
    </source>
</reference>
<dbReference type="GO" id="GO:0005634">
    <property type="term" value="C:nucleus"/>
    <property type="evidence" value="ECO:0007669"/>
    <property type="project" value="UniProtKB-SubCell"/>
</dbReference>
<evidence type="ECO:0000256" key="7">
    <source>
        <dbReference type="ARBA" id="ARBA00023242"/>
    </source>
</evidence>
<dbReference type="SMART" id="SM00401">
    <property type="entry name" value="ZnF_GATA"/>
    <property type="match status" value="2"/>
</dbReference>
<evidence type="ECO:0000256" key="8">
    <source>
        <dbReference type="PROSITE-ProRule" id="PRU00094"/>
    </source>
</evidence>
<dbReference type="CDD" id="cd00202">
    <property type="entry name" value="ZnF_GATA"/>
    <property type="match status" value="2"/>
</dbReference>
<organism evidence="11 12">
    <name type="scientific">Hortaea werneckii</name>
    <name type="common">Black yeast</name>
    <name type="synonym">Cladosporium werneckii</name>
    <dbReference type="NCBI Taxonomy" id="91943"/>
    <lineage>
        <taxon>Eukaryota</taxon>
        <taxon>Fungi</taxon>
        <taxon>Dikarya</taxon>
        <taxon>Ascomycota</taxon>
        <taxon>Pezizomycotina</taxon>
        <taxon>Dothideomycetes</taxon>
        <taxon>Dothideomycetidae</taxon>
        <taxon>Mycosphaerellales</taxon>
        <taxon>Teratosphaeriaceae</taxon>
        <taxon>Hortaea</taxon>
    </lineage>
</organism>
<sequence>MAQSPQHPAHIQRAPSQQELEIAQHLIEHSQGSQTAQHAYKSPYQDSERPVGPYGWAQAPDAASDGSRAGPSEPQTMHEIPQQQPQYHFPSSPAPSQGSTSAQRRSQPVTNPPGGQMCSNCGTTKTPLWRRSPAGAVICNACGLYYKARGQMRPVGVKRGGMAAPQEPQTERRSISPTAVQTQPRYVPADQNVNGTCPGGGRCNGTGGHEGCNGCPAFNNRISKTAQVALQQSNIGPSGTQNGQPDGQNVVQACQNCGTTITPLWRRDEAGHTICNACGLYHKLHGHHRPVNMKKAEIKRRKRVVPIEGGYVQESLPPNMTDPQLLAADDETPSLPPQPLDEPPRAAGGPIPVDFTEAFRRHPQLEPPPSQPSQPPLPTSSTTTLDAPIPNSSRKRTHSASTRGDDVSEHEPESHEHRTPPPPPQQAHQSFQSSSAAAAAAAAVDDNIDPQLGLRHSAPPAEKEARRAQLQQEREKMRKLLEAKEAELAALGD</sequence>
<dbReference type="FunFam" id="3.30.50.10:FF:000007">
    <property type="entry name" value="Nitrogen regulatory AreA, N-terminal"/>
    <property type="match status" value="1"/>
</dbReference>
<evidence type="ECO:0000313" key="12">
    <source>
        <dbReference type="Proteomes" id="UP000270230"/>
    </source>
</evidence>
<evidence type="ECO:0000259" key="10">
    <source>
        <dbReference type="PROSITE" id="PS50114"/>
    </source>
</evidence>
<feature type="compositionally biased region" description="Basic and acidic residues" evidence="9">
    <location>
        <begin position="403"/>
        <end position="419"/>
    </location>
</feature>
<dbReference type="SUPFAM" id="SSF57716">
    <property type="entry name" value="Glucocorticoid receptor-like (DNA-binding domain)"/>
    <property type="match status" value="2"/>
</dbReference>
<keyword evidence="3 8" id="KW-0863">Zinc-finger</keyword>
<comment type="subcellular location">
    <subcellularLocation>
        <location evidence="1">Nucleus</location>
    </subcellularLocation>
</comment>
<proteinExistence type="predicted"/>
<feature type="compositionally biased region" description="Basic and acidic residues" evidence="9">
    <location>
        <begin position="461"/>
        <end position="473"/>
    </location>
</feature>
<keyword evidence="6" id="KW-0804">Transcription</keyword>
<feature type="domain" description="GATA-type" evidence="10">
    <location>
        <begin position="112"/>
        <end position="166"/>
    </location>
</feature>
<evidence type="ECO:0000256" key="3">
    <source>
        <dbReference type="ARBA" id="ARBA00022771"/>
    </source>
</evidence>